<dbReference type="GO" id="GO:0009253">
    <property type="term" value="P:peptidoglycan catabolic process"/>
    <property type="evidence" value="ECO:0007669"/>
    <property type="project" value="InterPro"/>
</dbReference>
<dbReference type="InterPro" id="IPR002508">
    <property type="entry name" value="MurNAc-LAA_cat"/>
</dbReference>
<feature type="domain" description="MurNAc-LAA" evidence="2">
    <location>
        <begin position="46"/>
        <end position="164"/>
    </location>
</feature>
<protein>
    <submittedName>
        <fullName evidence="3">N-acetylmuramoyl-L-alanine amidase</fullName>
    </submittedName>
</protein>
<comment type="caution">
    <text evidence="3">The sequence shown here is derived from an EMBL/GenBank/DDBJ whole genome shotgun (WGS) entry which is preliminary data.</text>
</comment>
<accession>A0A926N5E5</accession>
<dbReference type="InterPro" id="IPR050695">
    <property type="entry name" value="N-acetylmuramoyl_amidase_3"/>
</dbReference>
<sequence>MIIGLDPGDSNSDQTVMEKEIKLDITKRLKDLLEAFNGVEVLIMNVEQLQTVDLLISIHSDDVMKHRERCFTSFVSVLADGRTRRVQCWLHNFIMTRLRKYQIIDNGKRNDTELETGKLEILRHIKVPAIALTVLQMKNKSDQQLLMNEEFRAFYAQAIADGIANVYQYSK</sequence>
<dbReference type="AlphaFoldDB" id="A0A926N5E5"/>
<keyword evidence="1" id="KW-0378">Hydrolase</keyword>
<keyword evidence="4" id="KW-1185">Reference proteome</keyword>
<dbReference type="GO" id="GO:0030288">
    <property type="term" value="C:outer membrane-bounded periplasmic space"/>
    <property type="evidence" value="ECO:0007669"/>
    <property type="project" value="TreeGrafter"/>
</dbReference>
<dbReference type="SUPFAM" id="SSF53187">
    <property type="entry name" value="Zn-dependent exopeptidases"/>
    <property type="match status" value="1"/>
</dbReference>
<evidence type="ECO:0000259" key="2">
    <source>
        <dbReference type="SMART" id="SM00646"/>
    </source>
</evidence>
<evidence type="ECO:0000313" key="4">
    <source>
        <dbReference type="Proteomes" id="UP000661691"/>
    </source>
</evidence>
<organism evidence="3 4">
    <name type="scientific">Polycladospora coralii</name>
    <dbReference type="NCBI Taxonomy" id="2771432"/>
    <lineage>
        <taxon>Bacteria</taxon>
        <taxon>Bacillati</taxon>
        <taxon>Bacillota</taxon>
        <taxon>Bacilli</taxon>
        <taxon>Bacillales</taxon>
        <taxon>Thermoactinomycetaceae</taxon>
        <taxon>Polycladospora</taxon>
    </lineage>
</organism>
<dbReference type="EMBL" id="JACXAH010000001">
    <property type="protein sequence ID" value="MBD1370781.1"/>
    <property type="molecule type" value="Genomic_DNA"/>
</dbReference>
<dbReference type="RefSeq" id="WP_191139307.1">
    <property type="nucleotide sequence ID" value="NZ_JACXAG020000002.1"/>
</dbReference>
<dbReference type="PANTHER" id="PTHR30404:SF0">
    <property type="entry name" value="N-ACETYLMURAMOYL-L-ALANINE AMIDASE AMIC"/>
    <property type="match status" value="1"/>
</dbReference>
<dbReference type="PANTHER" id="PTHR30404">
    <property type="entry name" value="N-ACETYLMURAMOYL-L-ALANINE AMIDASE"/>
    <property type="match status" value="1"/>
</dbReference>
<dbReference type="Pfam" id="PF01520">
    <property type="entry name" value="Amidase_3"/>
    <property type="match status" value="1"/>
</dbReference>
<dbReference type="Gene3D" id="3.40.630.40">
    <property type="entry name" value="Zn-dependent exopeptidases"/>
    <property type="match status" value="1"/>
</dbReference>
<dbReference type="Proteomes" id="UP000661691">
    <property type="component" value="Unassembled WGS sequence"/>
</dbReference>
<reference evidence="3" key="1">
    <citation type="submission" date="2020-09" db="EMBL/GenBank/DDBJ databases">
        <title>A novel bacterium of genus Hazenella, isolated from South China Sea.</title>
        <authorList>
            <person name="Huang H."/>
            <person name="Mo K."/>
            <person name="Hu Y."/>
        </authorList>
    </citation>
    <scope>NUCLEOTIDE SEQUENCE</scope>
    <source>
        <strain evidence="3">IB182357</strain>
    </source>
</reference>
<evidence type="ECO:0000313" key="3">
    <source>
        <dbReference type="EMBL" id="MBD1370781.1"/>
    </source>
</evidence>
<proteinExistence type="predicted"/>
<name>A0A926N5E5_9BACL</name>
<dbReference type="SMART" id="SM00646">
    <property type="entry name" value="Ami_3"/>
    <property type="match status" value="1"/>
</dbReference>
<gene>
    <name evidence="3" type="ORF">IC620_00200</name>
</gene>
<evidence type="ECO:0000256" key="1">
    <source>
        <dbReference type="ARBA" id="ARBA00022801"/>
    </source>
</evidence>
<dbReference type="GO" id="GO:0008745">
    <property type="term" value="F:N-acetylmuramoyl-L-alanine amidase activity"/>
    <property type="evidence" value="ECO:0007669"/>
    <property type="project" value="InterPro"/>
</dbReference>
<dbReference type="CDD" id="cd02696">
    <property type="entry name" value="MurNAc-LAA"/>
    <property type="match status" value="1"/>
</dbReference>